<dbReference type="SUPFAM" id="SSF51395">
    <property type="entry name" value="FMN-linked oxidoreductases"/>
    <property type="match status" value="1"/>
</dbReference>
<proteinExistence type="inferred from homology"/>
<evidence type="ECO:0000256" key="5">
    <source>
        <dbReference type="ARBA" id="ARBA00022676"/>
    </source>
</evidence>
<keyword evidence="5" id="KW-0328">Glycosyltransferase</keyword>
<comment type="catalytic activity">
    <reaction evidence="12">
        <text>glucuronate acceptor + UDP-alpha-D-glucuronate = acceptor beta-D-glucuronoside + UDP + H(+)</text>
        <dbReference type="Rhea" id="RHEA:21032"/>
        <dbReference type="ChEBI" id="CHEBI:15378"/>
        <dbReference type="ChEBI" id="CHEBI:58052"/>
        <dbReference type="ChEBI" id="CHEBI:58223"/>
        <dbReference type="ChEBI" id="CHEBI:132367"/>
        <dbReference type="ChEBI" id="CHEBI:132368"/>
        <dbReference type="EC" id="2.4.1.17"/>
    </reaction>
</comment>
<evidence type="ECO:0000259" key="14">
    <source>
        <dbReference type="Pfam" id="PF00724"/>
    </source>
</evidence>
<evidence type="ECO:0000256" key="13">
    <source>
        <dbReference type="SAM" id="Phobius"/>
    </source>
</evidence>
<keyword evidence="8" id="KW-0732">Signal</keyword>
<evidence type="ECO:0000256" key="2">
    <source>
        <dbReference type="ARBA" id="ARBA00009995"/>
    </source>
</evidence>
<evidence type="ECO:0000256" key="11">
    <source>
        <dbReference type="ARBA" id="ARBA00023136"/>
    </source>
</evidence>
<gene>
    <name evidence="15" type="ORF">L5515_006671</name>
</gene>
<name>A0AAE9JIF3_CAEBR</name>
<dbReference type="PANTHER" id="PTHR43656">
    <property type="entry name" value="BINDING OXIDOREDUCTASE, PUTATIVE (AFU_ORTHOLOGUE AFUA_2G08260)-RELATED"/>
    <property type="match status" value="1"/>
</dbReference>
<keyword evidence="10" id="KW-0560">Oxidoreductase</keyword>
<keyword evidence="4" id="KW-0285">Flavoprotein</keyword>
<evidence type="ECO:0000256" key="8">
    <source>
        <dbReference type="ARBA" id="ARBA00022729"/>
    </source>
</evidence>
<organism evidence="15 16">
    <name type="scientific">Caenorhabditis briggsae</name>
    <dbReference type="NCBI Taxonomy" id="6238"/>
    <lineage>
        <taxon>Eukaryota</taxon>
        <taxon>Metazoa</taxon>
        <taxon>Ecdysozoa</taxon>
        <taxon>Nematoda</taxon>
        <taxon>Chromadorea</taxon>
        <taxon>Rhabditida</taxon>
        <taxon>Rhabditina</taxon>
        <taxon>Rhabditomorpha</taxon>
        <taxon>Rhabditoidea</taxon>
        <taxon>Rhabditidae</taxon>
        <taxon>Peloderinae</taxon>
        <taxon>Caenorhabditis</taxon>
    </lineage>
</organism>
<dbReference type="FunFam" id="3.40.50.2000:FF:000038">
    <property type="entry name" value="UDP-GlucuronosylTransferase"/>
    <property type="match status" value="1"/>
</dbReference>
<keyword evidence="9 13" id="KW-1133">Transmembrane helix</keyword>
<accession>A0AAE9JIF3</accession>
<evidence type="ECO:0000313" key="15">
    <source>
        <dbReference type="EMBL" id="UMM33065.1"/>
    </source>
</evidence>
<dbReference type="Pfam" id="PF00724">
    <property type="entry name" value="Oxidored_FMN"/>
    <property type="match status" value="1"/>
</dbReference>
<dbReference type="GO" id="GO:0016491">
    <property type="term" value="F:oxidoreductase activity"/>
    <property type="evidence" value="ECO:0007669"/>
    <property type="project" value="UniProtKB-KW"/>
</dbReference>
<dbReference type="EC" id="2.4.1.17" evidence="3"/>
<evidence type="ECO:0000256" key="9">
    <source>
        <dbReference type="ARBA" id="ARBA00022989"/>
    </source>
</evidence>
<comment type="similarity">
    <text evidence="2">Belongs to the UDP-glycosyltransferase family.</text>
</comment>
<dbReference type="PANTHER" id="PTHR43656:SF5">
    <property type="entry name" value="NADH:FLAVIN OXIDOREDUCTASE_NADH OXIDASE N-TERMINAL DOMAIN-CONTAINING PROTEIN"/>
    <property type="match status" value="1"/>
</dbReference>
<dbReference type="Pfam" id="PF00201">
    <property type="entry name" value="UDPGT"/>
    <property type="match status" value="1"/>
</dbReference>
<dbReference type="PROSITE" id="PS00375">
    <property type="entry name" value="UDPGT"/>
    <property type="match status" value="1"/>
</dbReference>
<dbReference type="Gene3D" id="3.20.20.70">
    <property type="entry name" value="Aldolase class I"/>
    <property type="match status" value="1"/>
</dbReference>
<keyword evidence="7 13" id="KW-0812">Transmembrane</keyword>
<dbReference type="AlphaFoldDB" id="A0AAE9JIF3"/>
<feature type="domain" description="NADH:flavin oxidoreductase/NADH oxidase N-terminal" evidence="14">
    <location>
        <begin position="29"/>
        <end position="366"/>
    </location>
</feature>
<evidence type="ECO:0000313" key="16">
    <source>
        <dbReference type="Proteomes" id="UP000829354"/>
    </source>
</evidence>
<evidence type="ECO:0000256" key="6">
    <source>
        <dbReference type="ARBA" id="ARBA00022679"/>
    </source>
</evidence>
<dbReference type="CDD" id="cd04733">
    <property type="entry name" value="OYE_like_2_FMN"/>
    <property type="match status" value="1"/>
</dbReference>
<dbReference type="EMBL" id="CP092624">
    <property type="protein sequence ID" value="UMM33065.1"/>
    <property type="molecule type" value="Genomic_DNA"/>
</dbReference>
<protein>
    <recommendedName>
        <fullName evidence="3">glucuronosyltransferase</fullName>
        <ecNumber evidence="3">2.4.1.17</ecNumber>
    </recommendedName>
</protein>
<dbReference type="GO" id="GO:0016020">
    <property type="term" value="C:membrane"/>
    <property type="evidence" value="ECO:0007669"/>
    <property type="project" value="UniProtKB-SubCell"/>
</dbReference>
<dbReference type="InterPro" id="IPR013785">
    <property type="entry name" value="Aldolase_TIM"/>
</dbReference>
<evidence type="ECO:0000256" key="4">
    <source>
        <dbReference type="ARBA" id="ARBA00022630"/>
    </source>
</evidence>
<evidence type="ECO:0000256" key="10">
    <source>
        <dbReference type="ARBA" id="ARBA00023002"/>
    </source>
</evidence>
<evidence type="ECO:0000256" key="1">
    <source>
        <dbReference type="ARBA" id="ARBA00004167"/>
    </source>
</evidence>
<dbReference type="InterPro" id="IPR001155">
    <property type="entry name" value="OxRdtase_FMN_N"/>
</dbReference>
<evidence type="ECO:0000256" key="3">
    <source>
        <dbReference type="ARBA" id="ARBA00012544"/>
    </source>
</evidence>
<dbReference type="Gene3D" id="3.40.50.2000">
    <property type="entry name" value="Glycogen Phosphorylase B"/>
    <property type="match status" value="1"/>
</dbReference>
<comment type="subcellular location">
    <subcellularLocation>
        <location evidence="1">Membrane</location>
        <topology evidence="1">Single-pass membrane protein</topology>
    </subcellularLocation>
</comment>
<keyword evidence="6" id="KW-0808">Transferase</keyword>
<dbReference type="InterPro" id="IPR002213">
    <property type="entry name" value="UDP_glucos_trans"/>
</dbReference>
<sequence>MSLRRFPNASNVSSEILGEQLCFPNGCQAQNRFLKAALTEILSTYSPDEPKKHGLPTDSILNIYDKWGHGKFGMILTSNVLVDPTNLEAAGNAIIYQEGECHERRALFTHWAKLMKQDGALAVMQLSHAGRQTPSYVNLTPWSASDIQLVSGVRYTTYGKPKPLSTEQVKTEVVDRFVYAAKYAYECGFHGIQLHAAHGYLLSQFTSPTTNKRTDKYGGSLENRQRVILEIYNAIRAEIPASTGFLVGIKTNSVEFQAEGTTLEQGKEMCRVYEESGFDFVELSGGTYEKMAFCHERESTKKREAFFLEFAEEIRPVFNKTIVYLTGGFRSVSAMVAAISSNATQGIGLGRPITAEPDLPKKILEGSVPSAVQDQFDPNQLTLTALASGTQMEQMGRTSVKSVGGNVMHQVSDFSCEELVQKYIATVGNHLQQVSNDVINYYPNHYDELVNQATQTFPAFWESYFMNNPVFQTFKIPKTLANDYKRTAVQLMKDQKIQEELRSHKYDVMIVEAFELSGFYVAHLIGIPSIPVISAVRSEPTSELFGQKSVLGFVAREGSRMAPDAGFFERLNDVYRDFLWKKLLNILGDLQYSNIQGAIDRPVPYWKDLVKQSPIFITNSNPYLDFAVPATPAIVNAGGITMDVNRKPEKLTEDYEMILKARDFTILISFGSVIRSFQMPDHFKYGLIKMFESLPDVTFIWKYENEDSKFQRELPKNVHLKQWVPQTALLSDKRLKLFITHGGLGSTMELAYSGTPALMVPVFADQFQNAAMLSRHGGAVVYDKYDLQDGEKLAGIVKEIIMNPKYKWNAERLLRVLSNQPIDVKENLMKQVDFAIEFPEYRSQVPAITMTNFITYHYLDVVAFLGFSIIFALIFMSYSVVKFSRRLAKIEKVKRS</sequence>
<dbReference type="GO" id="GO:0015020">
    <property type="term" value="F:glucuronosyltransferase activity"/>
    <property type="evidence" value="ECO:0007669"/>
    <property type="project" value="UniProtKB-EC"/>
</dbReference>
<dbReference type="InterPro" id="IPR035595">
    <property type="entry name" value="UDP_glycos_trans_CS"/>
</dbReference>
<dbReference type="InterPro" id="IPR051799">
    <property type="entry name" value="NADH_flavin_oxidoreductase"/>
</dbReference>
<feature type="transmembrane region" description="Helical" evidence="13">
    <location>
        <begin position="856"/>
        <end position="881"/>
    </location>
</feature>
<dbReference type="Proteomes" id="UP000829354">
    <property type="component" value="Chromosome V"/>
</dbReference>
<dbReference type="SUPFAM" id="SSF53756">
    <property type="entry name" value="UDP-Glycosyltransferase/glycogen phosphorylase"/>
    <property type="match status" value="1"/>
</dbReference>
<evidence type="ECO:0000256" key="7">
    <source>
        <dbReference type="ARBA" id="ARBA00022692"/>
    </source>
</evidence>
<dbReference type="CDD" id="cd03784">
    <property type="entry name" value="GT1_Gtf-like"/>
    <property type="match status" value="1"/>
</dbReference>
<dbReference type="GO" id="GO:0010181">
    <property type="term" value="F:FMN binding"/>
    <property type="evidence" value="ECO:0007669"/>
    <property type="project" value="InterPro"/>
</dbReference>
<reference evidence="15 16" key="1">
    <citation type="submission" date="2022-04" db="EMBL/GenBank/DDBJ databases">
        <title>Chromosome-level reference genomes for two strains of Caenorhabditis briggsae: an improved platform for comparative genomics.</title>
        <authorList>
            <person name="Stevens L."/>
            <person name="Andersen E."/>
        </authorList>
    </citation>
    <scope>NUCLEOTIDE SEQUENCE [LARGE SCALE GENOMIC DNA]</scope>
    <source>
        <strain evidence="15">VX34</strain>
        <tissue evidence="15">Whole-organism</tissue>
    </source>
</reference>
<keyword evidence="11 13" id="KW-0472">Membrane</keyword>
<keyword evidence="16" id="KW-1185">Reference proteome</keyword>
<evidence type="ECO:0000256" key="12">
    <source>
        <dbReference type="ARBA" id="ARBA00047475"/>
    </source>
</evidence>